<name>A0A2U3B5L3_9VIBR</name>
<dbReference type="Proteomes" id="UP000245362">
    <property type="component" value="Unassembled WGS sequence"/>
</dbReference>
<evidence type="ECO:0000256" key="1">
    <source>
        <dbReference type="SAM" id="Phobius"/>
    </source>
</evidence>
<dbReference type="AlphaFoldDB" id="A0A2U3B5L3"/>
<dbReference type="InterPro" id="IPR012902">
    <property type="entry name" value="N_methyl_site"/>
</dbReference>
<dbReference type="EMBL" id="QFWT01000012">
    <property type="protein sequence ID" value="PWI32014.1"/>
    <property type="molecule type" value="Genomic_DNA"/>
</dbReference>
<evidence type="ECO:0000313" key="2">
    <source>
        <dbReference type="EMBL" id="PWI32014.1"/>
    </source>
</evidence>
<gene>
    <name evidence="2" type="ORF">DI392_17700</name>
</gene>
<keyword evidence="1" id="KW-1133">Transmembrane helix</keyword>
<reference evidence="2 3" key="1">
    <citation type="submission" date="2018-05" db="EMBL/GenBank/DDBJ databases">
        <title>Vibrio limimaris sp. nov., isolated from marine sediment.</title>
        <authorList>
            <person name="Li C.-M."/>
        </authorList>
    </citation>
    <scope>NUCLEOTIDE SEQUENCE [LARGE SCALE GENOMIC DNA]</scope>
    <source>
        <strain evidence="2 3">E4404</strain>
    </source>
</reference>
<proteinExistence type="predicted"/>
<keyword evidence="3" id="KW-1185">Reference proteome</keyword>
<keyword evidence="1" id="KW-0472">Membrane</keyword>
<comment type="caution">
    <text evidence="2">The sequence shown here is derived from an EMBL/GenBank/DDBJ whole genome shotgun (WGS) entry which is preliminary data.</text>
</comment>
<dbReference type="Pfam" id="PF07963">
    <property type="entry name" value="N_methyl"/>
    <property type="match status" value="1"/>
</dbReference>
<dbReference type="SUPFAM" id="SSF54523">
    <property type="entry name" value="Pili subunits"/>
    <property type="match status" value="1"/>
</dbReference>
<dbReference type="InterPro" id="IPR045584">
    <property type="entry name" value="Pilin-like"/>
</dbReference>
<accession>A0A2U3B5L3</accession>
<protein>
    <submittedName>
        <fullName evidence="2">MSHA biogenesis protein MshC</fullName>
    </submittedName>
</protein>
<organism evidence="2 3">
    <name type="scientific">Vibrio albus</name>
    <dbReference type="NCBI Taxonomy" id="2200953"/>
    <lineage>
        <taxon>Bacteria</taxon>
        <taxon>Pseudomonadati</taxon>
        <taxon>Pseudomonadota</taxon>
        <taxon>Gammaproteobacteria</taxon>
        <taxon>Vibrionales</taxon>
        <taxon>Vibrionaceae</taxon>
        <taxon>Vibrio</taxon>
    </lineage>
</organism>
<keyword evidence="1" id="KW-0812">Transmembrane</keyword>
<feature type="transmembrane region" description="Helical" evidence="1">
    <location>
        <begin position="12"/>
        <end position="31"/>
    </location>
</feature>
<dbReference type="RefSeq" id="WP_109321025.1">
    <property type="nucleotide sequence ID" value="NZ_QFWT01000012.1"/>
</dbReference>
<evidence type="ECO:0000313" key="3">
    <source>
        <dbReference type="Proteomes" id="UP000245362"/>
    </source>
</evidence>
<dbReference type="OrthoDB" id="5918972at2"/>
<sequence>MTQTSSRQTGFTLVELIVVIILLGILSVYAAPRLFGVSGFSVYAAQEQAITIIRQIQLGSMQYNDSSSVPTYYQLRVSNNCLGSVYTCELTDSEKESLSDSLVLGNNSPLTFSPTLTVTFDLFGNPSSGDTTINIAGGDETLSVCINSQGYVFRGGCQ</sequence>
<dbReference type="Gene3D" id="3.30.700.10">
    <property type="entry name" value="Glycoprotein, Type 4 Pilin"/>
    <property type="match status" value="1"/>
</dbReference>
<dbReference type="NCBIfam" id="TIGR02532">
    <property type="entry name" value="IV_pilin_GFxxxE"/>
    <property type="match status" value="1"/>
</dbReference>